<dbReference type="Proteomes" id="UP001205337">
    <property type="component" value="Unassembled WGS sequence"/>
</dbReference>
<dbReference type="RefSeq" id="WP_258798652.1">
    <property type="nucleotide sequence ID" value="NZ_JANTHX010000007.1"/>
</dbReference>
<dbReference type="PANTHER" id="PTHR37826:SF3">
    <property type="entry name" value="J DOMAIN-CONTAINING PROTEIN"/>
    <property type="match status" value="1"/>
</dbReference>
<sequence>MSDPTSTPPQQPAAPPDPPAAAAAPEAAPLPQPIADALPEPGDVNTSNAKGDGLTKCPRCGSAEIGPVPGTDQLRCAFCRFEWVAANFMASVGFDSPIDQLQGTVRTTGVADIDQSASHIITIKCQGCGAEVVINTESQLQSRCHWCRQVLSQQTQIPNGAVPDAVLPFRLTHDQAVEAVRKFASRRRMFALKRFKQEFVPENVVGVYMPYLLVDGNAHGDVAGHGEIKTRQYQRGSDNNKTTYYDADVYQVTRSFDFTVDDLTIESSSARANQDTRMNTNNVINTILPFDTKNSVKYDANYMGDFTSERRDLDVDAVMPVARAQMLSIARQKATDSTRYDRGIRWESEQLELKGTRWVAVLLPVWLYSYYEKKSDGSAFLHYIAVNGRTGETMGSIPVSVPKLLLVALTIGTVLEGIAIAIVANF</sequence>
<organism evidence="2 3">
    <name type="scientific">Protaetiibacter mangrovi</name>
    <dbReference type="NCBI Taxonomy" id="2970926"/>
    <lineage>
        <taxon>Bacteria</taxon>
        <taxon>Bacillati</taxon>
        <taxon>Actinomycetota</taxon>
        <taxon>Actinomycetes</taxon>
        <taxon>Micrococcales</taxon>
        <taxon>Microbacteriaceae</taxon>
        <taxon>Protaetiibacter</taxon>
    </lineage>
</organism>
<dbReference type="EMBL" id="JANTHX010000007">
    <property type="protein sequence ID" value="MCS0499594.1"/>
    <property type="molecule type" value="Genomic_DNA"/>
</dbReference>
<protein>
    <submittedName>
        <fullName evidence="2">TFIIB-type zinc ribbon-containing protein</fullName>
    </submittedName>
</protein>
<dbReference type="PANTHER" id="PTHR37826">
    <property type="entry name" value="FLOTILLIN BAND_7_5 DOMAIN PROTEIN"/>
    <property type="match status" value="1"/>
</dbReference>
<reference evidence="2 3" key="1">
    <citation type="submission" date="2022-08" db="EMBL/GenBank/DDBJ databases">
        <authorList>
            <person name="Li F."/>
        </authorList>
    </citation>
    <scope>NUCLEOTIDE SEQUENCE [LARGE SCALE GENOMIC DNA]</scope>
    <source>
        <strain evidence="2 3">10F1B-8-1</strain>
    </source>
</reference>
<name>A0ABT1ZFY1_9MICO</name>
<evidence type="ECO:0000256" key="1">
    <source>
        <dbReference type="SAM" id="MobiDB-lite"/>
    </source>
</evidence>
<comment type="caution">
    <text evidence="2">The sequence shown here is derived from an EMBL/GenBank/DDBJ whole genome shotgun (WGS) entry which is preliminary data.</text>
</comment>
<keyword evidence="3" id="KW-1185">Reference proteome</keyword>
<accession>A0ABT1ZFY1</accession>
<gene>
    <name evidence="2" type="ORF">NUH29_08530</name>
</gene>
<evidence type="ECO:0000313" key="2">
    <source>
        <dbReference type="EMBL" id="MCS0499594.1"/>
    </source>
</evidence>
<feature type="compositionally biased region" description="Pro residues" evidence="1">
    <location>
        <begin position="1"/>
        <end position="19"/>
    </location>
</feature>
<feature type="region of interest" description="Disordered" evidence="1">
    <location>
        <begin position="1"/>
        <end position="53"/>
    </location>
</feature>
<evidence type="ECO:0000313" key="3">
    <source>
        <dbReference type="Proteomes" id="UP001205337"/>
    </source>
</evidence>
<proteinExistence type="predicted"/>
<feature type="compositionally biased region" description="Low complexity" evidence="1">
    <location>
        <begin position="20"/>
        <end position="35"/>
    </location>
</feature>